<reference evidence="2 3" key="1">
    <citation type="submission" date="2015-01" db="EMBL/GenBank/DDBJ databases">
        <title>The Genome Sequence of Exophiala oligosperma CBS72588.</title>
        <authorList>
            <consortium name="The Broad Institute Genomics Platform"/>
            <person name="Cuomo C."/>
            <person name="de Hoog S."/>
            <person name="Gorbushina A."/>
            <person name="Stielow B."/>
            <person name="Teixiera M."/>
            <person name="Abouelleil A."/>
            <person name="Chapman S.B."/>
            <person name="Priest M."/>
            <person name="Young S.K."/>
            <person name="Wortman J."/>
            <person name="Nusbaum C."/>
            <person name="Birren B."/>
        </authorList>
    </citation>
    <scope>NUCLEOTIDE SEQUENCE [LARGE SCALE GENOMIC DNA]</scope>
    <source>
        <strain evidence="2 3">CBS 72588</strain>
    </source>
</reference>
<keyword evidence="3" id="KW-1185">Reference proteome</keyword>
<evidence type="ECO:0000313" key="2">
    <source>
        <dbReference type="EMBL" id="KIW41529.1"/>
    </source>
</evidence>
<dbReference type="Pfam" id="PF01019">
    <property type="entry name" value="G_glu_transpept"/>
    <property type="match status" value="1"/>
</dbReference>
<accession>A0A0D2E179</accession>
<dbReference type="RefSeq" id="XP_016261745.1">
    <property type="nucleotide sequence ID" value="XM_016408265.1"/>
</dbReference>
<dbReference type="Gene3D" id="3.60.20.40">
    <property type="match status" value="1"/>
</dbReference>
<sequence length="591" mass="63193">MYPAFQSSDKPFERYPARRSAVHSTKAMVACTQPLAAQAGQKILALGGNAADAAVAVAAALNVTEPSSTGLGGDAFCLFYNAKSKTVHALNASGRSAKNTTLESVRQELGQSKGKVPFGSPLAVTVPGAAAGWVDAVEKFGSGKLTLEQILLPAIELSEQGFPVSEISASMWKNGEAKLKAASPYGVDLLQSDGTAPKLGHIFRNPNLAETLRILAAEGKKGIYTGRIAKAIVDVLQVKGAHMELSDLDDYLNQAQSETVPISLQFRGQGIASRGQDHFVELWEHPPNGQGVVALMALGIFEELERTKQIPTFTKEDHNSTEYIHALAECLRIAFADVNWWVTDPEQSPVKPVELVSRPYLAERAKLFNKDNAGHHAKGQPFGGVSPAQNRSDTVVFAVVDADGNGMSIVNSNFMEFGSGIVPEGCGFALQNRGAGFHLGPDNHPNVYRGGKRPYHTIIPCLATQGPSRDLHSVFGVMGGLMQPQGHVQVLLNQEVFGMNPQEAVDAPRICIENPMPPKLDSIGSLFLEEGIDDSVAEALRQKGHDVTILEGWSRNRFGRGQAIRVRVDESGQRVLTGGSDGRGDGQAVPA</sequence>
<name>A0A0D2E179_9EURO</name>
<dbReference type="PANTHER" id="PTHR43881">
    <property type="entry name" value="GAMMA-GLUTAMYLTRANSPEPTIDASE (AFU_ORTHOLOGUE AFUA_4G13580)"/>
    <property type="match status" value="1"/>
</dbReference>
<keyword evidence="2" id="KW-0808">Transferase</keyword>
<dbReference type="PRINTS" id="PR01210">
    <property type="entry name" value="GGTRANSPTASE"/>
</dbReference>
<protein>
    <submittedName>
        <fullName evidence="2">Gamma-glutamyltransferase</fullName>
    </submittedName>
</protein>
<dbReference type="STRING" id="215243.A0A0D2E179"/>
<dbReference type="EMBL" id="KN847337">
    <property type="protein sequence ID" value="KIW41529.1"/>
    <property type="molecule type" value="Genomic_DNA"/>
</dbReference>
<dbReference type="PANTHER" id="PTHR43881:SF1">
    <property type="entry name" value="GAMMA-GLUTAMYLTRANSPEPTIDASE (AFU_ORTHOLOGUE AFUA_4G13580)"/>
    <property type="match status" value="1"/>
</dbReference>
<dbReference type="InterPro" id="IPR029055">
    <property type="entry name" value="Ntn_hydrolases_N"/>
</dbReference>
<dbReference type="Proteomes" id="UP000053342">
    <property type="component" value="Unassembled WGS sequence"/>
</dbReference>
<dbReference type="GO" id="GO:0016740">
    <property type="term" value="F:transferase activity"/>
    <property type="evidence" value="ECO:0007669"/>
    <property type="project" value="UniProtKB-KW"/>
</dbReference>
<evidence type="ECO:0000256" key="1">
    <source>
        <dbReference type="SAM" id="MobiDB-lite"/>
    </source>
</evidence>
<evidence type="ECO:0000313" key="3">
    <source>
        <dbReference type="Proteomes" id="UP000053342"/>
    </source>
</evidence>
<proteinExistence type="predicted"/>
<dbReference type="InterPro" id="IPR043137">
    <property type="entry name" value="GGT_ssub_C"/>
</dbReference>
<dbReference type="VEuPathDB" id="FungiDB:PV06_07079"/>
<dbReference type="InterPro" id="IPR052896">
    <property type="entry name" value="GGT-like_enzyme"/>
</dbReference>
<dbReference type="GeneID" id="27359153"/>
<dbReference type="HOGENOM" id="CLU_014813_3_1_1"/>
<dbReference type="SUPFAM" id="SSF56235">
    <property type="entry name" value="N-terminal nucleophile aminohydrolases (Ntn hydrolases)"/>
    <property type="match status" value="1"/>
</dbReference>
<dbReference type="Gene3D" id="1.10.246.130">
    <property type="match status" value="1"/>
</dbReference>
<dbReference type="InterPro" id="IPR043138">
    <property type="entry name" value="GGT_lsub"/>
</dbReference>
<dbReference type="AlphaFoldDB" id="A0A0D2E179"/>
<gene>
    <name evidence="2" type="ORF">PV06_07079</name>
</gene>
<dbReference type="OrthoDB" id="2015213at2759"/>
<feature type="region of interest" description="Disordered" evidence="1">
    <location>
        <begin position="571"/>
        <end position="591"/>
    </location>
</feature>
<organism evidence="2 3">
    <name type="scientific">Exophiala oligosperma</name>
    <dbReference type="NCBI Taxonomy" id="215243"/>
    <lineage>
        <taxon>Eukaryota</taxon>
        <taxon>Fungi</taxon>
        <taxon>Dikarya</taxon>
        <taxon>Ascomycota</taxon>
        <taxon>Pezizomycotina</taxon>
        <taxon>Eurotiomycetes</taxon>
        <taxon>Chaetothyriomycetidae</taxon>
        <taxon>Chaetothyriales</taxon>
        <taxon>Herpotrichiellaceae</taxon>
        <taxon>Exophiala</taxon>
    </lineage>
</organism>